<protein>
    <recommendedName>
        <fullName evidence="5">PE-PPE domain-containing protein</fullName>
    </recommendedName>
</protein>
<dbReference type="KEGG" id="mpof:MPOR_33530"/>
<feature type="compositionally biased region" description="Low complexity" evidence="1">
    <location>
        <begin position="418"/>
        <end position="431"/>
    </location>
</feature>
<feature type="compositionally biased region" description="Basic and acidic residues" evidence="1">
    <location>
        <begin position="432"/>
        <end position="446"/>
    </location>
</feature>
<gene>
    <name evidence="3" type="ORF">MPOR_33530</name>
</gene>
<sequence length="464" mass="48492">MGVMRVAVKPVITTSVALVGASVLAVAPLEPPAPATARVVEQDVSLTASSLAYVPINAIEQVFSAPANMVAALDRLATALAISGSWNESHPNNVWGWDPANPDMLREAVNVLVPFPSFSQPWGEHLNWWAAANLPMYEGCAYECEDLPGMLDLMFKVPMSEFYDEDGYTFPTVINPIDGQETEWSEQQVILDPAEPIKSVWASLTAEPTGIQTVTWWEVVTAVANFSAALQITGHLPDWIAVREIETFFKHFLREPEEDVAPEVDEESETPAEANVLLAAQSVGLSPAAAPADVPAADEDADETAGGESAAAMDQGEASIVAKATDELKKKFESAPIVADVIDEASEAAASEDVTEDSATEEAVTDEDADEAATEEDADEAGTEEDADEAVDESAEADADAEADSPSSGGKHRKDDSSGSSQGATSSSTDSSDSKDSGSGDSDSKGGDSGGSDSKGGDSGGSDD</sequence>
<feature type="signal peptide" evidence="2">
    <location>
        <begin position="1"/>
        <end position="25"/>
    </location>
</feature>
<reference evidence="3 4" key="1">
    <citation type="journal article" date="2019" name="Emerg. Microbes Infect.">
        <title>Comprehensive subspecies identification of 175 nontuberculous mycobacteria species based on 7547 genomic profiles.</title>
        <authorList>
            <person name="Matsumoto Y."/>
            <person name="Kinjo T."/>
            <person name="Motooka D."/>
            <person name="Nabeya D."/>
            <person name="Jung N."/>
            <person name="Uechi K."/>
            <person name="Horii T."/>
            <person name="Iida T."/>
            <person name="Fujita J."/>
            <person name="Nakamura S."/>
        </authorList>
    </citation>
    <scope>NUCLEOTIDE SEQUENCE [LARGE SCALE GENOMIC DNA]</scope>
    <source>
        <strain evidence="3 4">JCM 12603</strain>
    </source>
</reference>
<keyword evidence="4" id="KW-1185">Reference proteome</keyword>
<dbReference type="Proteomes" id="UP000466785">
    <property type="component" value="Chromosome"/>
</dbReference>
<evidence type="ECO:0000313" key="4">
    <source>
        <dbReference type="Proteomes" id="UP000466785"/>
    </source>
</evidence>
<feature type="compositionally biased region" description="Acidic residues" evidence="1">
    <location>
        <begin position="353"/>
        <end position="403"/>
    </location>
</feature>
<feature type="compositionally biased region" description="Gly residues" evidence="1">
    <location>
        <begin position="447"/>
        <end position="464"/>
    </location>
</feature>
<name>A0A6N4VFB9_9MYCO</name>
<evidence type="ECO:0000313" key="3">
    <source>
        <dbReference type="EMBL" id="BBX52327.1"/>
    </source>
</evidence>
<feature type="region of interest" description="Disordered" evidence="1">
    <location>
        <begin position="289"/>
        <end position="314"/>
    </location>
</feature>
<dbReference type="AlphaFoldDB" id="A0A6N4VFB9"/>
<feature type="compositionally biased region" description="Acidic residues" evidence="1">
    <location>
        <begin position="296"/>
        <end position="305"/>
    </location>
</feature>
<organism evidence="3 4">
    <name type="scientific">Mycolicibacterium poriferae</name>
    <dbReference type="NCBI Taxonomy" id="39694"/>
    <lineage>
        <taxon>Bacteria</taxon>
        <taxon>Bacillati</taxon>
        <taxon>Actinomycetota</taxon>
        <taxon>Actinomycetes</taxon>
        <taxon>Mycobacteriales</taxon>
        <taxon>Mycobacteriaceae</taxon>
        <taxon>Mycolicibacterium</taxon>
    </lineage>
</organism>
<evidence type="ECO:0000256" key="1">
    <source>
        <dbReference type="SAM" id="MobiDB-lite"/>
    </source>
</evidence>
<dbReference type="EMBL" id="AP022570">
    <property type="protein sequence ID" value="BBX52327.1"/>
    <property type="molecule type" value="Genomic_DNA"/>
</dbReference>
<feature type="region of interest" description="Disordered" evidence="1">
    <location>
        <begin position="343"/>
        <end position="464"/>
    </location>
</feature>
<accession>A0A6N4VFB9</accession>
<keyword evidence="2" id="KW-0732">Signal</keyword>
<proteinExistence type="predicted"/>
<feature type="chain" id="PRO_5038524765" description="PE-PPE domain-containing protein" evidence="2">
    <location>
        <begin position="26"/>
        <end position="464"/>
    </location>
</feature>
<evidence type="ECO:0000256" key="2">
    <source>
        <dbReference type="SAM" id="SignalP"/>
    </source>
</evidence>
<evidence type="ECO:0008006" key="5">
    <source>
        <dbReference type="Google" id="ProtNLM"/>
    </source>
</evidence>